<dbReference type="Pfam" id="PF13561">
    <property type="entry name" value="adh_short_C2"/>
    <property type="match status" value="1"/>
</dbReference>
<dbReference type="PRINTS" id="PR00081">
    <property type="entry name" value="GDHRDH"/>
</dbReference>
<evidence type="ECO:0000256" key="2">
    <source>
        <dbReference type="ARBA" id="ARBA00023002"/>
    </source>
</evidence>
<keyword evidence="6" id="KW-1185">Reference proteome</keyword>
<evidence type="ECO:0000313" key="5">
    <source>
        <dbReference type="EMBL" id="SDY86708.1"/>
    </source>
</evidence>
<dbReference type="SUPFAM" id="SSF51735">
    <property type="entry name" value="NAD(P)-binding Rossmann-fold domains"/>
    <property type="match status" value="1"/>
</dbReference>
<keyword evidence="2" id="KW-0560">Oxidoreductase</keyword>
<dbReference type="PROSITE" id="PS00061">
    <property type="entry name" value="ADH_SHORT"/>
    <property type="match status" value="1"/>
</dbReference>
<feature type="domain" description="Ketoreductase" evidence="4">
    <location>
        <begin position="18"/>
        <end position="198"/>
    </location>
</feature>
<dbReference type="OrthoDB" id="286404at2"/>
<dbReference type="InterPro" id="IPR002347">
    <property type="entry name" value="SDR_fam"/>
</dbReference>
<dbReference type="NCBIfam" id="NF005559">
    <property type="entry name" value="PRK07231.1"/>
    <property type="match status" value="1"/>
</dbReference>
<organism evidence="5 6">
    <name type="scientific">Herbiconiux ginsengi</name>
    <dbReference type="NCBI Taxonomy" id="381665"/>
    <lineage>
        <taxon>Bacteria</taxon>
        <taxon>Bacillati</taxon>
        <taxon>Actinomycetota</taxon>
        <taxon>Actinomycetes</taxon>
        <taxon>Micrococcales</taxon>
        <taxon>Microbacteriaceae</taxon>
        <taxon>Herbiconiux</taxon>
    </lineage>
</organism>
<dbReference type="Gene3D" id="3.40.50.720">
    <property type="entry name" value="NAD(P)-binding Rossmann-like Domain"/>
    <property type="match status" value="1"/>
</dbReference>
<keyword evidence="3" id="KW-0520">NAD</keyword>
<dbReference type="RefSeq" id="WP_092551601.1">
    <property type="nucleotide sequence ID" value="NZ_FNPZ01000001.1"/>
</dbReference>
<name>A0A1H3NCX0_9MICO</name>
<dbReference type="PANTHER" id="PTHR24321:SF8">
    <property type="entry name" value="ESTRADIOL 17-BETA-DEHYDROGENASE 8-RELATED"/>
    <property type="match status" value="1"/>
</dbReference>
<dbReference type="InterPro" id="IPR057326">
    <property type="entry name" value="KR_dom"/>
</dbReference>
<evidence type="ECO:0000256" key="1">
    <source>
        <dbReference type="ARBA" id="ARBA00006484"/>
    </source>
</evidence>
<dbReference type="InterPro" id="IPR020904">
    <property type="entry name" value="Sc_DH/Rdtase_CS"/>
</dbReference>
<protein>
    <submittedName>
        <fullName evidence="5">NAD(P)-dependent dehydrogenase, short-chain alcohol dehydrogenase family</fullName>
    </submittedName>
</protein>
<dbReference type="SMART" id="SM00822">
    <property type="entry name" value="PKS_KR"/>
    <property type="match status" value="1"/>
</dbReference>
<reference evidence="5 6" key="1">
    <citation type="submission" date="2016-10" db="EMBL/GenBank/DDBJ databases">
        <authorList>
            <person name="de Groot N.N."/>
        </authorList>
    </citation>
    <scope>NUCLEOTIDE SEQUENCE [LARGE SCALE GENOMIC DNA]</scope>
    <source>
        <strain evidence="5 6">CGMCC 4.3491</strain>
    </source>
</reference>
<dbReference type="EMBL" id="FNPZ01000001">
    <property type="protein sequence ID" value="SDY86708.1"/>
    <property type="molecule type" value="Genomic_DNA"/>
</dbReference>
<evidence type="ECO:0000256" key="3">
    <source>
        <dbReference type="ARBA" id="ARBA00023027"/>
    </source>
</evidence>
<dbReference type="Proteomes" id="UP000198891">
    <property type="component" value="Unassembled WGS sequence"/>
</dbReference>
<dbReference type="InterPro" id="IPR036291">
    <property type="entry name" value="NAD(P)-bd_dom_sf"/>
</dbReference>
<proteinExistence type="inferred from homology"/>
<accession>A0A1H3NCX0</accession>
<gene>
    <name evidence="5" type="ORF">SAMN05216554_1799</name>
</gene>
<dbReference type="AlphaFoldDB" id="A0A1H3NCX0"/>
<evidence type="ECO:0000259" key="4">
    <source>
        <dbReference type="SMART" id="SM00822"/>
    </source>
</evidence>
<sequence length="279" mass="28968">MGSETATDESRVGRLDGRVALVTGGGSGLGRATAVLLARRGARVVCLDLAGDAARSTTLLLESSGQDHLALSGNVARQESVDEVTAAVIERFGRIDVLVNSAGIAEGKAATLDQDLAHWQRIIDVNLTGSYLMCQAVARTMRDTGGGVILNLSSIAGVIGLPRRTAYSASKGAVSMLTKVLAAEWAPYGIRVNAVAPGYIRTAMTERLMAEGRLDLEAIIRRSPTGALGTADNVAEALAFLASDQARFITGVVLPVDGAYTVYGSPEDAYPGVLGDGHD</sequence>
<dbReference type="STRING" id="381665.SAMN05216554_1799"/>
<comment type="similarity">
    <text evidence="1">Belongs to the short-chain dehydrogenases/reductases (SDR) family.</text>
</comment>
<dbReference type="GO" id="GO:0016491">
    <property type="term" value="F:oxidoreductase activity"/>
    <property type="evidence" value="ECO:0007669"/>
    <property type="project" value="UniProtKB-KW"/>
</dbReference>
<dbReference type="FunFam" id="3.40.50.720:FF:000084">
    <property type="entry name" value="Short-chain dehydrogenase reductase"/>
    <property type="match status" value="1"/>
</dbReference>
<dbReference type="PRINTS" id="PR00080">
    <property type="entry name" value="SDRFAMILY"/>
</dbReference>
<evidence type="ECO:0000313" key="6">
    <source>
        <dbReference type="Proteomes" id="UP000198891"/>
    </source>
</evidence>
<dbReference type="PANTHER" id="PTHR24321">
    <property type="entry name" value="DEHYDROGENASES, SHORT CHAIN"/>
    <property type="match status" value="1"/>
</dbReference>